<keyword evidence="1 5" id="KW-0963">Cytoplasm</keyword>
<comment type="function">
    <text evidence="5">A translational regulator that binds mRNA to regulate translation initiation and/or mRNA stability. Usually binds in the 5'-UTR at or near the Shine-Dalgarno sequence preventing ribosome-binding, thus repressing translation. Its main target seems to be the major flagellin gene, while its function is anatagonized by FliW.</text>
</comment>
<keyword evidence="7" id="KW-1185">Reference proteome</keyword>
<dbReference type="GO" id="GO:1902208">
    <property type="term" value="P:regulation of bacterial-type flagellum assembly"/>
    <property type="evidence" value="ECO:0007669"/>
    <property type="project" value="UniProtKB-UniRule"/>
</dbReference>
<dbReference type="AlphaFoldDB" id="I3E1Z7"/>
<protein>
    <recommendedName>
        <fullName evidence="5">Translational regulator CsrA</fullName>
    </recommendedName>
</protein>
<keyword evidence="5" id="KW-1005">Bacterial flagellum biogenesis</keyword>
<dbReference type="SUPFAM" id="SSF117130">
    <property type="entry name" value="CsrA-like"/>
    <property type="match status" value="1"/>
</dbReference>
<evidence type="ECO:0000256" key="4">
    <source>
        <dbReference type="ARBA" id="ARBA00022884"/>
    </source>
</evidence>
<dbReference type="NCBIfam" id="TIGR00202">
    <property type="entry name" value="csrA"/>
    <property type="match status" value="1"/>
</dbReference>
<dbReference type="PANTHER" id="PTHR34984">
    <property type="entry name" value="CARBON STORAGE REGULATOR"/>
    <property type="match status" value="1"/>
</dbReference>
<dbReference type="InterPro" id="IPR036107">
    <property type="entry name" value="CsrA_sf"/>
</dbReference>
<dbReference type="STRING" id="997296.PB1_09162"/>
<evidence type="ECO:0000256" key="5">
    <source>
        <dbReference type="HAMAP-Rule" id="MF_00167"/>
    </source>
</evidence>
<dbReference type="PANTHER" id="PTHR34984:SF1">
    <property type="entry name" value="CARBON STORAGE REGULATOR"/>
    <property type="match status" value="1"/>
</dbReference>
<dbReference type="Pfam" id="PF02599">
    <property type="entry name" value="CsrA"/>
    <property type="match status" value="1"/>
</dbReference>
<evidence type="ECO:0000256" key="1">
    <source>
        <dbReference type="ARBA" id="ARBA00022490"/>
    </source>
</evidence>
<comment type="caution">
    <text evidence="6">The sequence shown here is derived from an EMBL/GenBank/DDBJ whole genome shotgun (WGS) entry which is preliminary data.</text>
</comment>
<dbReference type="GO" id="GO:0005829">
    <property type="term" value="C:cytosol"/>
    <property type="evidence" value="ECO:0007669"/>
    <property type="project" value="TreeGrafter"/>
</dbReference>
<keyword evidence="2 5" id="KW-0678">Repressor</keyword>
<dbReference type="GO" id="GO:0044781">
    <property type="term" value="P:bacterial-type flagellum organization"/>
    <property type="evidence" value="ECO:0007669"/>
    <property type="project" value="UniProtKB-KW"/>
</dbReference>
<dbReference type="InterPro" id="IPR003751">
    <property type="entry name" value="CsrA"/>
</dbReference>
<gene>
    <name evidence="5" type="primary">csrA</name>
    <name evidence="6" type="ORF">PB1_09162</name>
</gene>
<keyword evidence="3 5" id="KW-0810">Translation regulation</keyword>
<name>I3E1Z7_BACMT</name>
<evidence type="ECO:0000313" key="6">
    <source>
        <dbReference type="EMBL" id="EIJ80518.1"/>
    </source>
</evidence>
<dbReference type="NCBIfam" id="NF002469">
    <property type="entry name" value="PRK01712.1"/>
    <property type="match status" value="1"/>
</dbReference>
<evidence type="ECO:0000313" key="7">
    <source>
        <dbReference type="Proteomes" id="UP000010523"/>
    </source>
</evidence>
<dbReference type="HAMAP" id="MF_00167">
    <property type="entry name" value="CsrA"/>
    <property type="match status" value="1"/>
</dbReference>
<proteinExistence type="inferred from homology"/>
<keyword evidence="4 5" id="KW-0694">RNA-binding</keyword>
<organism evidence="6 7">
    <name type="scientific">Bacillus methanolicus PB1</name>
    <dbReference type="NCBI Taxonomy" id="997296"/>
    <lineage>
        <taxon>Bacteria</taxon>
        <taxon>Bacillati</taxon>
        <taxon>Bacillota</taxon>
        <taxon>Bacilli</taxon>
        <taxon>Bacillales</taxon>
        <taxon>Bacillaceae</taxon>
        <taxon>Bacillus</taxon>
    </lineage>
</organism>
<evidence type="ECO:0000256" key="2">
    <source>
        <dbReference type="ARBA" id="ARBA00022491"/>
    </source>
</evidence>
<dbReference type="GO" id="GO:0045947">
    <property type="term" value="P:negative regulation of translational initiation"/>
    <property type="evidence" value="ECO:0007669"/>
    <property type="project" value="UniProtKB-UniRule"/>
</dbReference>
<dbReference type="Gene3D" id="2.60.40.4380">
    <property type="entry name" value="Translational regulator CsrA"/>
    <property type="match status" value="1"/>
</dbReference>
<dbReference type="GO" id="GO:0006402">
    <property type="term" value="P:mRNA catabolic process"/>
    <property type="evidence" value="ECO:0007669"/>
    <property type="project" value="InterPro"/>
</dbReference>
<dbReference type="EMBL" id="AFEU01000002">
    <property type="protein sequence ID" value="EIJ80518.1"/>
    <property type="molecule type" value="Genomic_DNA"/>
</dbReference>
<reference evidence="6 7" key="1">
    <citation type="journal article" date="2012" name="Appl. Environ. Microbiol.">
        <title>Genome Sequence of Thermotolerant Bacillus methanolicus: Features and Regulation Related to Methylotrophy and Production of L-Lysine and L-Glutamate from Methanol.</title>
        <authorList>
            <person name="Heggeset T.M."/>
            <person name="Krog A."/>
            <person name="Balzer S."/>
            <person name="Wentzel A."/>
            <person name="Ellingsen T.E."/>
            <person name="Brautaset T."/>
        </authorList>
    </citation>
    <scope>NUCLEOTIDE SEQUENCE [LARGE SCALE GENOMIC DNA]</scope>
    <source>
        <strain evidence="6 7">PB1</strain>
    </source>
</reference>
<comment type="subunit">
    <text evidence="5">Homodimer; the beta-strands of each monomer intercalate to form a hydrophobic core, while the alpha-helices form wings that extend away from the core.</text>
</comment>
<accession>I3E1Z7</accession>
<dbReference type="OrthoDB" id="9809061at2"/>
<dbReference type="GO" id="GO:0006109">
    <property type="term" value="P:regulation of carbohydrate metabolic process"/>
    <property type="evidence" value="ECO:0007669"/>
    <property type="project" value="InterPro"/>
</dbReference>
<dbReference type="FunFam" id="2.60.40.4380:FF:000002">
    <property type="entry name" value="Translational regulator CsrA"/>
    <property type="match status" value="1"/>
</dbReference>
<evidence type="ECO:0000256" key="3">
    <source>
        <dbReference type="ARBA" id="ARBA00022845"/>
    </source>
</evidence>
<comment type="similarity">
    <text evidence="5">Belongs to the CsrA/RsmA family.</text>
</comment>
<dbReference type="RefSeq" id="WP_003351980.1">
    <property type="nucleotide sequence ID" value="NZ_AFEU01000002.1"/>
</dbReference>
<dbReference type="PATRIC" id="fig|997296.3.peg.1945"/>
<dbReference type="eggNOG" id="COG1551">
    <property type="taxonomic scope" value="Bacteria"/>
</dbReference>
<comment type="subcellular location">
    <subcellularLocation>
        <location evidence="5">Cytoplasm</location>
    </subcellularLocation>
</comment>
<dbReference type="Proteomes" id="UP000010523">
    <property type="component" value="Unassembled WGS sequence"/>
</dbReference>
<sequence>MLVLTRKKDESIMIGDSIEIKVLAIEGEQVKLGINAPKDIDIYRKEIYISIQNENTQAANISSSLLQQLKNRKIDQKNY</sequence>
<dbReference type="GO" id="GO:0048027">
    <property type="term" value="F:mRNA 5'-UTR binding"/>
    <property type="evidence" value="ECO:0007669"/>
    <property type="project" value="UniProtKB-UniRule"/>
</dbReference>